<organism evidence="14 15">
    <name type="scientific">Corynebacterium canis</name>
    <dbReference type="NCBI Taxonomy" id="679663"/>
    <lineage>
        <taxon>Bacteria</taxon>
        <taxon>Bacillati</taxon>
        <taxon>Actinomycetota</taxon>
        <taxon>Actinomycetes</taxon>
        <taxon>Mycobacteriales</taxon>
        <taxon>Corynebacteriaceae</taxon>
        <taxon>Corynebacterium</taxon>
    </lineage>
</organism>
<dbReference type="GO" id="GO:0034040">
    <property type="term" value="F:ATPase-coupled lipid transmembrane transporter activity"/>
    <property type="evidence" value="ECO:0007669"/>
    <property type="project" value="TreeGrafter"/>
</dbReference>
<dbReference type="InterPro" id="IPR011527">
    <property type="entry name" value="ABC1_TM_dom"/>
</dbReference>
<evidence type="ECO:0000256" key="5">
    <source>
        <dbReference type="ARBA" id="ARBA00022692"/>
    </source>
</evidence>
<dbReference type="SMART" id="SM00382">
    <property type="entry name" value="AAA"/>
    <property type="match status" value="1"/>
</dbReference>
<proteinExistence type="inferred from homology"/>
<keyword evidence="3" id="KW-1003">Cell membrane</keyword>
<dbReference type="PROSITE" id="PS00211">
    <property type="entry name" value="ABC_TRANSPORTER_1"/>
    <property type="match status" value="1"/>
</dbReference>
<dbReference type="PROSITE" id="PS50893">
    <property type="entry name" value="ABC_TRANSPORTER_2"/>
    <property type="match status" value="1"/>
</dbReference>
<evidence type="ECO:0000256" key="2">
    <source>
        <dbReference type="ARBA" id="ARBA00022448"/>
    </source>
</evidence>
<dbReference type="Pfam" id="PF00664">
    <property type="entry name" value="ABC_membrane"/>
    <property type="match status" value="1"/>
</dbReference>
<dbReference type="Proteomes" id="UP000320791">
    <property type="component" value="Unassembled WGS sequence"/>
</dbReference>
<gene>
    <name evidence="14" type="ORF">FRX94_07375</name>
</gene>
<feature type="transmembrane region" description="Helical" evidence="11">
    <location>
        <begin position="60"/>
        <end position="79"/>
    </location>
</feature>
<dbReference type="SUPFAM" id="SSF90123">
    <property type="entry name" value="ABC transporter transmembrane region"/>
    <property type="match status" value="1"/>
</dbReference>
<dbReference type="PANTHER" id="PTHR24221:SF397">
    <property type="entry name" value="ABC TRANSPORTER, ATP-BINDING TRANSMEMBRANE PROTEIN"/>
    <property type="match status" value="1"/>
</dbReference>
<dbReference type="InterPro" id="IPR017871">
    <property type="entry name" value="ABC_transporter-like_CS"/>
</dbReference>
<feature type="transmembrane region" description="Helical" evidence="11">
    <location>
        <begin position="272"/>
        <end position="294"/>
    </location>
</feature>
<dbReference type="GO" id="GO:0005886">
    <property type="term" value="C:plasma membrane"/>
    <property type="evidence" value="ECO:0007669"/>
    <property type="project" value="UniProtKB-SubCell"/>
</dbReference>
<dbReference type="InterPro" id="IPR036640">
    <property type="entry name" value="ABC1_TM_sf"/>
</dbReference>
<evidence type="ECO:0000256" key="6">
    <source>
        <dbReference type="ARBA" id="ARBA00022741"/>
    </source>
</evidence>
<comment type="subcellular location">
    <subcellularLocation>
        <location evidence="1">Cell inner membrane</location>
        <topology evidence="1">Multi-pass membrane protein</topology>
    </subcellularLocation>
</comment>
<evidence type="ECO:0000256" key="4">
    <source>
        <dbReference type="ARBA" id="ARBA00022519"/>
    </source>
</evidence>
<dbReference type="RefSeq" id="WP_146324489.1">
    <property type="nucleotide sequence ID" value="NZ_BAABLR010000071.1"/>
</dbReference>
<keyword evidence="9 11" id="KW-0472">Membrane</keyword>
<keyword evidence="4" id="KW-0997">Cell inner membrane</keyword>
<evidence type="ECO:0000256" key="7">
    <source>
        <dbReference type="ARBA" id="ARBA00022840"/>
    </source>
</evidence>
<evidence type="ECO:0000256" key="11">
    <source>
        <dbReference type="SAM" id="Phobius"/>
    </source>
</evidence>
<dbReference type="GO" id="GO:0005524">
    <property type="term" value="F:ATP binding"/>
    <property type="evidence" value="ECO:0007669"/>
    <property type="project" value="UniProtKB-KW"/>
</dbReference>
<dbReference type="SUPFAM" id="SSF52540">
    <property type="entry name" value="P-loop containing nucleoside triphosphate hydrolases"/>
    <property type="match status" value="1"/>
</dbReference>
<dbReference type="InterPro" id="IPR003593">
    <property type="entry name" value="AAA+_ATPase"/>
</dbReference>
<reference evidence="14 15" key="1">
    <citation type="submission" date="2019-08" db="EMBL/GenBank/DDBJ databases">
        <authorList>
            <person name="Lei W."/>
        </authorList>
    </citation>
    <scope>NUCLEOTIDE SEQUENCE [LARGE SCALE GENOMIC DNA]</scope>
    <source>
        <strain evidence="14 15">CCUG 58627</strain>
    </source>
</reference>
<name>A0A5C5UH01_9CORY</name>
<keyword evidence="2" id="KW-0813">Transport</keyword>
<dbReference type="PANTHER" id="PTHR24221">
    <property type="entry name" value="ATP-BINDING CASSETTE SUB-FAMILY B"/>
    <property type="match status" value="1"/>
</dbReference>
<evidence type="ECO:0000256" key="8">
    <source>
        <dbReference type="ARBA" id="ARBA00022989"/>
    </source>
</evidence>
<comment type="caution">
    <text evidence="14">The sequence shown here is derived from an EMBL/GenBank/DDBJ whole genome shotgun (WGS) entry which is preliminary data.</text>
</comment>
<evidence type="ECO:0000259" key="12">
    <source>
        <dbReference type="PROSITE" id="PS50893"/>
    </source>
</evidence>
<dbReference type="Gene3D" id="3.40.50.300">
    <property type="entry name" value="P-loop containing nucleotide triphosphate hydrolases"/>
    <property type="match status" value="1"/>
</dbReference>
<dbReference type="Pfam" id="PF00005">
    <property type="entry name" value="ABC_tran"/>
    <property type="match status" value="1"/>
</dbReference>
<protein>
    <submittedName>
        <fullName evidence="14">ABC transporter ATP-binding protein</fullName>
    </submittedName>
</protein>
<dbReference type="GO" id="GO:0140359">
    <property type="term" value="F:ABC-type transporter activity"/>
    <property type="evidence" value="ECO:0007669"/>
    <property type="project" value="InterPro"/>
</dbReference>
<evidence type="ECO:0000259" key="13">
    <source>
        <dbReference type="PROSITE" id="PS50929"/>
    </source>
</evidence>
<feature type="transmembrane region" description="Helical" evidence="11">
    <location>
        <begin position="241"/>
        <end position="260"/>
    </location>
</feature>
<sequence length="581" mass="62165">MNTWKLLWRLSGSARTAAFGGVILRVLQSLCLGLAYSAAIMVVMRIVANERLNSGQISRALLLCAISLVGQLICGFFAARLSWLASFQAVAEMRLALLDHIRTVPIASISRTRSGDLGTLLSTDLQTVENFLSESFPRLGQAIGLPLIVIIALSLQDPVLGIAFGASILAALPVAMWSGKRIGELGDERQRAQAAAASRMIDTVRGMPILRVLSTPRAVLTYFNDAVDDFRRISVIMVYRIVVPSVTTSLVIFLGVPLVLKVVGARSLPNEEFLLAAAVLVLVLNVYQPLIGIIGTAESWRLCEASLRRVHAILQISAQPTPTGAAPEITDTTIEFENVSYAYPDGTHALNDVSFTVPTGKMLAIVGPSGSGKSTLLNLISRFNDPTAGTIRIGGANITDIPSENLFDLVSVVFQGVHLFPGTVAHNIAIGAPDASKEQIIAAAKAACADEFIRELPNGYDTILGEDGAGLSGGQRQRLSIARALLKDTPIVILDEATSAVDPGAELAINKALSELLTGRTVIVVAHQLRTITAADEILVLDNGFVRETGTHETLLKQDGLYANLWRSLSRAEEWTIKSQP</sequence>
<evidence type="ECO:0000313" key="15">
    <source>
        <dbReference type="Proteomes" id="UP000320791"/>
    </source>
</evidence>
<dbReference type="OrthoDB" id="9806127at2"/>
<keyword evidence="8 11" id="KW-1133">Transmembrane helix</keyword>
<feature type="domain" description="ABC transmembrane type-1" evidence="13">
    <location>
        <begin position="17"/>
        <end position="302"/>
    </location>
</feature>
<keyword evidence="6" id="KW-0547">Nucleotide-binding</keyword>
<accession>A0A5C5UH01</accession>
<feature type="transmembrane region" description="Helical" evidence="11">
    <location>
        <begin position="143"/>
        <end position="172"/>
    </location>
</feature>
<keyword evidence="15" id="KW-1185">Reference proteome</keyword>
<feature type="domain" description="ABC transporter" evidence="12">
    <location>
        <begin position="334"/>
        <end position="568"/>
    </location>
</feature>
<comment type="similarity">
    <text evidence="10">Belongs to the ABC transporter superfamily. Siderophore-Fe(3+) uptake transporter (SIUT) (TC 3.A.1.21) family.</text>
</comment>
<dbReference type="FunFam" id="3.40.50.300:FF:000221">
    <property type="entry name" value="Multidrug ABC transporter ATP-binding protein"/>
    <property type="match status" value="1"/>
</dbReference>
<evidence type="ECO:0000256" key="3">
    <source>
        <dbReference type="ARBA" id="ARBA00022475"/>
    </source>
</evidence>
<dbReference type="Gene3D" id="1.20.1560.10">
    <property type="entry name" value="ABC transporter type 1, transmembrane domain"/>
    <property type="match status" value="1"/>
</dbReference>
<keyword evidence="5 11" id="KW-0812">Transmembrane</keyword>
<dbReference type="EMBL" id="VOHM01000014">
    <property type="protein sequence ID" value="TWT24953.1"/>
    <property type="molecule type" value="Genomic_DNA"/>
</dbReference>
<dbReference type="InterPro" id="IPR003439">
    <property type="entry name" value="ABC_transporter-like_ATP-bd"/>
</dbReference>
<feature type="transmembrane region" description="Helical" evidence="11">
    <location>
        <begin position="26"/>
        <end position="48"/>
    </location>
</feature>
<evidence type="ECO:0000313" key="14">
    <source>
        <dbReference type="EMBL" id="TWT24953.1"/>
    </source>
</evidence>
<evidence type="ECO:0000256" key="9">
    <source>
        <dbReference type="ARBA" id="ARBA00023136"/>
    </source>
</evidence>
<dbReference type="InterPro" id="IPR039421">
    <property type="entry name" value="Type_1_exporter"/>
</dbReference>
<evidence type="ECO:0000256" key="1">
    <source>
        <dbReference type="ARBA" id="ARBA00004429"/>
    </source>
</evidence>
<evidence type="ECO:0000256" key="10">
    <source>
        <dbReference type="ARBA" id="ARBA00023455"/>
    </source>
</evidence>
<keyword evidence="7 14" id="KW-0067">ATP-binding</keyword>
<dbReference type="GO" id="GO:0016887">
    <property type="term" value="F:ATP hydrolysis activity"/>
    <property type="evidence" value="ECO:0007669"/>
    <property type="project" value="InterPro"/>
</dbReference>
<dbReference type="AlphaFoldDB" id="A0A5C5UH01"/>
<dbReference type="PROSITE" id="PS50929">
    <property type="entry name" value="ABC_TM1F"/>
    <property type="match status" value="1"/>
</dbReference>
<dbReference type="InterPro" id="IPR027417">
    <property type="entry name" value="P-loop_NTPase"/>
</dbReference>